<feature type="compositionally biased region" description="Pro residues" evidence="1">
    <location>
        <begin position="145"/>
        <end position="161"/>
    </location>
</feature>
<feature type="compositionally biased region" description="Pro residues" evidence="1">
    <location>
        <begin position="103"/>
        <end position="138"/>
    </location>
</feature>
<organism evidence="2 3">
    <name type="scientific">Methylobacterium durans</name>
    <dbReference type="NCBI Taxonomy" id="2202825"/>
    <lineage>
        <taxon>Bacteria</taxon>
        <taxon>Pseudomonadati</taxon>
        <taxon>Pseudomonadota</taxon>
        <taxon>Alphaproteobacteria</taxon>
        <taxon>Hyphomicrobiales</taxon>
        <taxon>Methylobacteriaceae</taxon>
        <taxon>Methylobacterium</taxon>
    </lineage>
</organism>
<dbReference type="Gene3D" id="1.10.150.320">
    <property type="entry name" value="Photosystem II 12 kDa extrinsic protein"/>
    <property type="match status" value="1"/>
</dbReference>
<reference evidence="3" key="1">
    <citation type="submission" date="2018-05" db="EMBL/GenBank/DDBJ databases">
        <title>Complete Genome Sequence of Methylobacterium sp. 17SD2-17.</title>
        <authorList>
            <person name="Srinivasan S."/>
        </authorList>
    </citation>
    <scope>NUCLEOTIDE SEQUENCE [LARGE SCALE GENOMIC DNA]</scope>
    <source>
        <strain evidence="3">17SD2-17</strain>
    </source>
</reference>
<evidence type="ECO:0000313" key="2">
    <source>
        <dbReference type="EMBL" id="AWN41440.1"/>
    </source>
</evidence>
<protein>
    <recommendedName>
        <fullName evidence="4">Helix-hairpin-helix domain-containing protein</fullName>
    </recommendedName>
</protein>
<gene>
    <name evidence="2" type="ORF">DK389_14085</name>
</gene>
<keyword evidence="3" id="KW-1185">Reference proteome</keyword>
<name>A0A2U8W7G0_9HYPH</name>
<dbReference type="KEGG" id="mets:DK389_14085"/>
<dbReference type="Proteomes" id="UP000245926">
    <property type="component" value="Chromosome"/>
</dbReference>
<proteinExistence type="predicted"/>
<accession>A0A2U8W7G0</accession>
<feature type="compositionally biased region" description="Low complexity" evidence="1">
    <location>
        <begin position="162"/>
        <end position="178"/>
    </location>
</feature>
<dbReference type="Pfam" id="PF12836">
    <property type="entry name" value="HHH_3"/>
    <property type="match status" value="1"/>
</dbReference>
<sequence length="248" mass="25992">MAGGRGCRHAAGRSGTAPARICPCREYAYVNENRIPHSRRRTDAQRLGSPEGLAAAHRRRRPRGLRAAFLALWRAGTGRNAPGSRLRPAKPAPRAELRRVDPAPAPLPAPAPAPQLAPAPSPTPPAATPEAPARPAPGPVAGLDPAPPAPMPAPVPPPVPAPLAQEPAEALAPQAEADPVPDSTAPRAVSLVDLNTGSLAELNRLRGGGTIGRAIIQKRPYTAIDQLLSKRVLTRATYERIKDQVTVQ</sequence>
<dbReference type="AlphaFoldDB" id="A0A2U8W7G0"/>
<evidence type="ECO:0008006" key="4">
    <source>
        <dbReference type="Google" id="ProtNLM"/>
    </source>
</evidence>
<dbReference type="OrthoDB" id="8020568at2"/>
<dbReference type="EMBL" id="CP029550">
    <property type="protein sequence ID" value="AWN41440.1"/>
    <property type="molecule type" value="Genomic_DNA"/>
</dbReference>
<feature type="region of interest" description="Disordered" evidence="1">
    <location>
        <begin position="39"/>
        <end position="61"/>
    </location>
</feature>
<dbReference type="SUPFAM" id="SSF81585">
    <property type="entry name" value="PsbU/PolX domain-like"/>
    <property type="match status" value="1"/>
</dbReference>
<evidence type="ECO:0000256" key="1">
    <source>
        <dbReference type="SAM" id="MobiDB-lite"/>
    </source>
</evidence>
<evidence type="ECO:0000313" key="3">
    <source>
        <dbReference type="Proteomes" id="UP000245926"/>
    </source>
</evidence>
<feature type="region of interest" description="Disordered" evidence="1">
    <location>
        <begin position="78"/>
        <end position="184"/>
    </location>
</feature>